<dbReference type="Pfam" id="PF01144">
    <property type="entry name" value="CoA_trans"/>
    <property type="match status" value="1"/>
</dbReference>
<dbReference type="GO" id="GO:0008410">
    <property type="term" value="F:CoA-transferase activity"/>
    <property type="evidence" value="ECO:0007669"/>
    <property type="project" value="InterPro"/>
</dbReference>
<dbReference type="SMART" id="SM00882">
    <property type="entry name" value="CoA_trans"/>
    <property type="match status" value="1"/>
</dbReference>
<organism evidence="1">
    <name type="scientific">marine sediment metagenome</name>
    <dbReference type="NCBI Taxonomy" id="412755"/>
    <lineage>
        <taxon>unclassified sequences</taxon>
        <taxon>metagenomes</taxon>
        <taxon>ecological metagenomes</taxon>
    </lineage>
</organism>
<proteinExistence type="predicted"/>
<evidence type="ECO:0000313" key="1">
    <source>
        <dbReference type="EMBL" id="KKN13228.1"/>
    </source>
</evidence>
<dbReference type="EMBL" id="LAZR01003945">
    <property type="protein sequence ID" value="KKN13228.1"/>
    <property type="molecule type" value="Genomic_DNA"/>
</dbReference>
<comment type="caution">
    <text evidence="1">The sequence shown here is derived from an EMBL/GenBank/DDBJ whole genome shotgun (WGS) entry which is preliminary data.</text>
</comment>
<accession>A0A0F9R733</accession>
<dbReference type="Gene3D" id="3.40.1080.10">
    <property type="entry name" value="Glutaconate Coenzyme A-transferase"/>
    <property type="match status" value="1"/>
</dbReference>
<evidence type="ECO:0008006" key="2">
    <source>
        <dbReference type="Google" id="ProtNLM"/>
    </source>
</evidence>
<reference evidence="1" key="1">
    <citation type="journal article" date="2015" name="Nature">
        <title>Complex archaea that bridge the gap between prokaryotes and eukaryotes.</title>
        <authorList>
            <person name="Spang A."/>
            <person name="Saw J.H."/>
            <person name="Jorgensen S.L."/>
            <person name="Zaremba-Niedzwiedzka K."/>
            <person name="Martijn J."/>
            <person name="Lind A.E."/>
            <person name="van Eijk R."/>
            <person name="Schleper C."/>
            <person name="Guy L."/>
            <person name="Ettema T.J."/>
        </authorList>
    </citation>
    <scope>NUCLEOTIDE SEQUENCE</scope>
</reference>
<dbReference type="InterPro" id="IPR037171">
    <property type="entry name" value="NagB/RpiA_transferase-like"/>
</dbReference>
<name>A0A0F9R733_9ZZZZ</name>
<protein>
    <recommendedName>
        <fullName evidence="2">3-oxoadipate CoA-transferase subunit A</fullName>
    </recommendedName>
</protein>
<dbReference type="SUPFAM" id="SSF100950">
    <property type="entry name" value="NagB/RpiA/CoA transferase-like"/>
    <property type="match status" value="1"/>
</dbReference>
<dbReference type="InterPro" id="IPR004165">
    <property type="entry name" value="CoA_trans_fam_I"/>
</dbReference>
<sequence>MANKVMTMKEAIKKLVNDDELVFFGGFGNGMTFSAAHEIIRQNKRNLKVTKCGGGIMFDQLIGAGVTNHIITSHCWNGTGPQPAYNLRRAMEEGIPQKIIYNEQSLFMINMSFFAGYMGIPFAPIRSIIGTDIYDHPKEVGLKAATVKCPFTGEEICVVPAISPDVGVIQVQRADSEGNAQLWGLIGDTKYGINACKRIIVATEEIVDKKVIMESPERTIIGAHKVDAVVQEPWGAHPSSLQGYYYTDLEYRFNYAKETKTIEDWETWLEKWVTGVDNRQEYLKVLGEDKIKFLKAKSLIQGAVDYGF</sequence>
<dbReference type="AlphaFoldDB" id="A0A0F9R733"/>
<gene>
    <name evidence="1" type="ORF">LCGC14_1008470</name>
</gene>
<dbReference type="Gene3D" id="3.30.30.40">
    <property type="match status" value="1"/>
</dbReference>